<dbReference type="InterPro" id="IPR025736">
    <property type="entry name" value="PucR_C-HTH_dom"/>
</dbReference>
<accession>A0A1B9ADZ5</accession>
<dbReference type="RefSeq" id="WP_065411936.1">
    <property type="nucleotide sequence ID" value="NZ_MAYT01000030.1"/>
</dbReference>
<evidence type="ECO:0008006" key="5">
    <source>
        <dbReference type="Google" id="ProtNLM"/>
    </source>
</evidence>
<dbReference type="PANTHER" id="PTHR33744:SF15">
    <property type="entry name" value="CARBOHYDRATE DIACID REGULATOR"/>
    <property type="match status" value="1"/>
</dbReference>
<dbReference type="AlphaFoldDB" id="A0A1B9ADZ5"/>
<dbReference type="InterPro" id="IPR042070">
    <property type="entry name" value="PucR_C-HTH_sf"/>
</dbReference>
<evidence type="ECO:0000313" key="3">
    <source>
        <dbReference type="EMBL" id="OCA82048.1"/>
    </source>
</evidence>
<dbReference type="Pfam" id="PF13556">
    <property type="entry name" value="HTH_30"/>
    <property type="match status" value="1"/>
</dbReference>
<dbReference type="PANTHER" id="PTHR33744">
    <property type="entry name" value="CARBOHYDRATE DIACID REGULATOR"/>
    <property type="match status" value="1"/>
</dbReference>
<dbReference type="Proteomes" id="UP000092578">
    <property type="component" value="Unassembled WGS sequence"/>
</dbReference>
<reference evidence="4" key="1">
    <citation type="submission" date="2016-05" db="EMBL/GenBank/DDBJ databases">
        <authorList>
            <person name="Liu B."/>
            <person name="Wang J."/>
            <person name="Zhu Y."/>
            <person name="Liu G."/>
            <person name="Chen Q."/>
            <person name="Chen Z."/>
            <person name="Lan J."/>
            <person name="Che J."/>
            <person name="Ge C."/>
            <person name="Shi H."/>
            <person name="Pan Z."/>
            <person name="Liu X."/>
        </authorList>
    </citation>
    <scope>NUCLEOTIDE SEQUENCE [LARGE SCALE GENOMIC DNA]</scope>
    <source>
        <strain evidence="4">FJAT-27215</strain>
    </source>
</reference>
<comment type="caution">
    <text evidence="3">The sequence shown here is derived from an EMBL/GenBank/DDBJ whole genome shotgun (WGS) entry which is preliminary data.</text>
</comment>
<evidence type="ECO:0000259" key="2">
    <source>
        <dbReference type="Pfam" id="PF13556"/>
    </source>
</evidence>
<dbReference type="Gene3D" id="3.30.450.40">
    <property type="match status" value="1"/>
</dbReference>
<dbReference type="InterPro" id="IPR029016">
    <property type="entry name" value="GAF-like_dom_sf"/>
</dbReference>
<feature type="domain" description="PucR C-terminal helix-turn-helix" evidence="2">
    <location>
        <begin position="483"/>
        <end position="540"/>
    </location>
</feature>
<proteinExistence type="predicted"/>
<name>A0A1B9ADZ5_9BACI</name>
<dbReference type="Pfam" id="PF07905">
    <property type="entry name" value="PucR"/>
    <property type="match status" value="1"/>
</dbReference>
<keyword evidence="4" id="KW-1185">Reference proteome</keyword>
<dbReference type="Gene3D" id="1.10.10.2840">
    <property type="entry name" value="PucR C-terminal helix-turn-helix domain"/>
    <property type="match status" value="1"/>
</dbReference>
<gene>
    <name evidence="3" type="ORF">A8F95_15195</name>
</gene>
<sequence length="569" mass="65515">MLTVREAILLPGLNNIAVRAGKRGLFRKIRWAHVIDHDDMKHFLEGGELLMTCGQVWPQDKSAEERLLKGLLRHQISGILFATGRYLEKCPPAVLEFGEKYAIPILEVPFHLRFVKITHSIHQEIMRREFRKKELTTRLSSQLTDELKSAHASIDICRTLSKHFKCLSVITNSSGEMLEKSIPNNTKRIDLPRTIEQLTKTLNGDIFNDSHSEQEAISVEGQAIYIPTKTPPYAIAVPLRTGENHWGTLWLISLQHQFEETHTIALEYAATILLDIHLHQQEIGIAHKQLRAELMELLFESPKTGSIVMEDRMRKLRLAPNENWIAGLVLPGKKEMPLSLSLEMDFLSSECTRWIDQTEGIDGFCEAYDGQLTLLISSNLTHMEMKTLLEHLYNHIRAIYKQIRPVFVFGERKADLLSLVESYQQAKSLSPLVQYSHSEGGIYFADESRRELLLYGGMNTSRALEFRKLILPEELLSERGAALYETLKCLAVHNYNREIVAKRLHIHRNTLRYRIERIEQYLQDSLSSSRCQFWIQVALDLESLASCNERAMEMAEDDYKEKMIFSTSF</sequence>
<protein>
    <recommendedName>
        <fullName evidence="5">PucR family transcriptional regulator</fullName>
    </recommendedName>
</protein>
<feature type="domain" description="Purine catabolism PurC-like" evidence="1">
    <location>
        <begin position="10"/>
        <end position="125"/>
    </location>
</feature>
<organism evidence="3 4">
    <name type="scientific">Pseudobacillus wudalianchiensis</name>
    <dbReference type="NCBI Taxonomy" id="1743143"/>
    <lineage>
        <taxon>Bacteria</taxon>
        <taxon>Bacillati</taxon>
        <taxon>Bacillota</taxon>
        <taxon>Bacilli</taxon>
        <taxon>Bacillales</taxon>
        <taxon>Bacillaceae</taxon>
        <taxon>Pseudobacillus</taxon>
    </lineage>
</organism>
<evidence type="ECO:0000313" key="4">
    <source>
        <dbReference type="Proteomes" id="UP000092578"/>
    </source>
</evidence>
<dbReference type="InterPro" id="IPR051448">
    <property type="entry name" value="CdaR-like_regulators"/>
</dbReference>
<evidence type="ECO:0000259" key="1">
    <source>
        <dbReference type="Pfam" id="PF07905"/>
    </source>
</evidence>
<dbReference type="InterPro" id="IPR012914">
    <property type="entry name" value="PucR_dom"/>
</dbReference>
<dbReference type="EMBL" id="MAYT01000030">
    <property type="protein sequence ID" value="OCA82048.1"/>
    <property type="molecule type" value="Genomic_DNA"/>
</dbReference>